<proteinExistence type="predicted"/>
<dbReference type="EMBL" id="JAYMYS010000006">
    <property type="protein sequence ID" value="KAK7389178.1"/>
    <property type="molecule type" value="Genomic_DNA"/>
</dbReference>
<evidence type="ECO:0000313" key="2">
    <source>
        <dbReference type="Proteomes" id="UP001386955"/>
    </source>
</evidence>
<name>A0AAN9S7S0_PSOTE</name>
<dbReference type="AlphaFoldDB" id="A0AAN9S7S0"/>
<accession>A0AAN9S7S0</accession>
<reference evidence="1 2" key="1">
    <citation type="submission" date="2024-01" db="EMBL/GenBank/DDBJ databases">
        <title>The genomes of 5 underutilized Papilionoideae crops provide insights into root nodulation and disease resistanc.</title>
        <authorList>
            <person name="Jiang F."/>
        </authorList>
    </citation>
    <scope>NUCLEOTIDE SEQUENCE [LARGE SCALE GENOMIC DNA]</scope>
    <source>
        <strain evidence="1">DUOXIRENSHENG_FW03</strain>
        <tissue evidence="1">Leaves</tissue>
    </source>
</reference>
<sequence length="100" mass="10707">MAFASRGGGSQEHTNSVTFCVLSSTQRLSERVEMATHARITTTRGFLGFVAHLRGPARDAGFELDSCLGVHSRASEVGFCEASTIYRVLGAIALFNLADI</sequence>
<protein>
    <submittedName>
        <fullName evidence="1">Uncharacterized protein</fullName>
    </submittedName>
</protein>
<organism evidence="1 2">
    <name type="scientific">Psophocarpus tetragonolobus</name>
    <name type="common">Winged bean</name>
    <name type="synonym">Dolichos tetragonolobus</name>
    <dbReference type="NCBI Taxonomy" id="3891"/>
    <lineage>
        <taxon>Eukaryota</taxon>
        <taxon>Viridiplantae</taxon>
        <taxon>Streptophyta</taxon>
        <taxon>Embryophyta</taxon>
        <taxon>Tracheophyta</taxon>
        <taxon>Spermatophyta</taxon>
        <taxon>Magnoliopsida</taxon>
        <taxon>eudicotyledons</taxon>
        <taxon>Gunneridae</taxon>
        <taxon>Pentapetalae</taxon>
        <taxon>rosids</taxon>
        <taxon>fabids</taxon>
        <taxon>Fabales</taxon>
        <taxon>Fabaceae</taxon>
        <taxon>Papilionoideae</taxon>
        <taxon>50 kb inversion clade</taxon>
        <taxon>NPAAA clade</taxon>
        <taxon>indigoferoid/millettioid clade</taxon>
        <taxon>Phaseoleae</taxon>
        <taxon>Psophocarpus</taxon>
    </lineage>
</organism>
<comment type="caution">
    <text evidence="1">The sequence shown here is derived from an EMBL/GenBank/DDBJ whole genome shotgun (WGS) entry which is preliminary data.</text>
</comment>
<gene>
    <name evidence="1" type="ORF">VNO78_24013</name>
</gene>
<keyword evidence="2" id="KW-1185">Reference proteome</keyword>
<evidence type="ECO:0000313" key="1">
    <source>
        <dbReference type="EMBL" id="KAK7389178.1"/>
    </source>
</evidence>
<dbReference type="Proteomes" id="UP001386955">
    <property type="component" value="Unassembled WGS sequence"/>
</dbReference>